<dbReference type="SMART" id="SM01162">
    <property type="entry name" value="DUF1771"/>
    <property type="match status" value="1"/>
</dbReference>
<feature type="compositionally biased region" description="Low complexity" evidence="1">
    <location>
        <begin position="8"/>
        <end position="23"/>
    </location>
</feature>
<dbReference type="Gene3D" id="3.30.1370.110">
    <property type="match status" value="1"/>
</dbReference>
<dbReference type="InterPro" id="IPR013899">
    <property type="entry name" value="DUF1771"/>
</dbReference>
<evidence type="ECO:0000313" key="3">
    <source>
        <dbReference type="EMBL" id="KAJ3181994.1"/>
    </source>
</evidence>
<organism evidence="3 4">
    <name type="scientific">Geranomyces variabilis</name>
    <dbReference type="NCBI Taxonomy" id="109894"/>
    <lineage>
        <taxon>Eukaryota</taxon>
        <taxon>Fungi</taxon>
        <taxon>Fungi incertae sedis</taxon>
        <taxon>Chytridiomycota</taxon>
        <taxon>Chytridiomycota incertae sedis</taxon>
        <taxon>Chytridiomycetes</taxon>
        <taxon>Spizellomycetales</taxon>
        <taxon>Powellomycetaceae</taxon>
        <taxon>Geranomyces</taxon>
    </lineage>
</organism>
<dbReference type="SUPFAM" id="SSF160443">
    <property type="entry name" value="SMR domain-like"/>
    <property type="match status" value="1"/>
</dbReference>
<dbReference type="SMART" id="SM00463">
    <property type="entry name" value="SMR"/>
    <property type="match status" value="1"/>
</dbReference>
<dbReference type="PANTHER" id="PTHR47417:SF1">
    <property type="entry name" value="SMR DOMAIN-CONTAINING PROTEIN YPL199C"/>
    <property type="match status" value="1"/>
</dbReference>
<name>A0AAD5TND2_9FUNG</name>
<dbReference type="PROSITE" id="PS50828">
    <property type="entry name" value="SMR"/>
    <property type="match status" value="1"/>
</dbReference>
<gene>
    <name evidence="3" type="ORF">HDU87_000332</name>
</gene>
<evidence type="ECO:0000259" key="2">
    <source>
        <dbReference type="PROSITE" id="PS50828"/>
    </source>
</evidence>
<feature type="domain" description="Smr" evidence="2">
    <location>
        <begin position="108"/>
        <end position="182"/>
    </location>
</feature>
<dbReference type="PANTHER" id="PTHR47417">
    <property type="entry name" value="SMR DOMAIN-CONTAINING PROTEIN YPL199C"/>
    <property type="match status" value="1"/>
</dbReference>
<proteinExistence type="predicted"/>
<evidence type="ECO:0000313" key="4">
    <source>
        <dbReference type="Proteomes" id="UP001212152"/>
    </source>
</evidence>
<dbReference type="Pfam" id="PF08590">
    <property type="entry name" value="DUF1771"/>
    <property type="match status" value="1"/>
</dbReference>
<comment type="caution">
    <text evidence="3">The sequence shown here is derived from an EMBL/GenBank/DDBJ whole genome shotgun (WGS) entry which is preliminary data.</text>
</comment>
<dbReference type="Pfam" id="PF01713">
    <property type="entry name" value="Smr"/>
    <property type="match status" value="1"/>
</dbReference>
<dbReference type="InterPro" id="IPR002625">
    <property type="entry name" value="Smr_dom"/>
</dbReference>
<dbReference type="Proteomes" id="UP001212152">
    <property type="component" value="Unassembled WGS sequence"/>
</dbReference>
<keyword evidence="4" id="KW-1185">Reference proteome</keyword>
<accession>A0AAD5TND2</accession>
<protein>
    <recommendedName>
        <fullName evidence="2">Smr domain-containing protein</fullName>
    </recommendedName>
</protein>
<feature type="region of interest" description="Disordered" evidence="1">
    <location>
        <begin position="1"/>
        <end position="32"/>
    </location>
</feature>
<evidence type="ECO:0000256" key="1">
    <source>
        <dbReference type="SAM" id="MobiDB-lite"/>
    </source>
</evidence>
<dbReference type="InterPro" id="IPR036063">
    <property type="entry name" value="Smr_dom_sf"/>
</dbReference>
<dbReference type="InterPro" id="IPR053020">
    <property type="entry name" value="Smr_domain_protein"/>
</dbReference>
<reference evidence="3" key="1">
    <citation type="submission" date="2020-05" db="EMBL/GenBank/DDBJ databases">
        <title>Phylogenomic resolution of chytrid fungi.</title>
        <authorList>
            <person name="Stajich J.E."/>
            <person name="Amses K."/>
            <person name="Simmons R."/>
            <person name="Seto K."/>
            <person name="Myers J."/>
            <person name="Bonds A."/>
            <person name="Quandt C.A."/>
            <person name="Barry K."/>
            <person name="Liu P."/>
            <person name="Grigoriev I."/>
            <person name="Longcore J.E."/>
            <person name="James T.Y."/>
        </authorList>
    </citation>
    <scope>NUCLEOTIDE SEQUENCE</scope>
    <source>
        <strain evidence="3">JEL0379</strain>
    </source>
</reference>
<dbReference type="EMBL" id="JADGJQ010000010">
    <property type="protein sequence ID" value="KAJ3181994.1"/>
    <property type="molecule type" value="Genomic_DNA"/>
</dbReference>
<sequence>MGSHLSHHTTAASSSTSTTTTTTEQPTESADHYRALADKAAAARNDCYERSRAAFSANRKADAKQLSTEGKAHAAEMARCNALAAKAAQNAHNNNNGSSFSSSSTRQIDLHGLFVKEALEALNAHVAKCRSEGVTHTKVITGQGLHSKDGMAKIKPAAEEWCVKNRVRATEDPRNAGVVNLELALAHGEHAGWFSRHCTIQ</sequence>
<dbReference type="AlphaFoldDB" id="A0AAD5TND2"/>